<dbReference type="EMBL" id="JAIWQS010000007">
    <property type="protein sequence ID" value="KAJ8759633.1"/>
    <property type="molecule type" value="Genomic_DNA"/>
</dbReference>
<comment type="caution">
    <text evidence="2">The sequence shown here is derived from an EMBL/GenBank/DDBJ whole genome shotgun (WGS) entry which is preliminary data.</text>
</comment>
<sequence length="236" mass="24886">MELFSGSGLSYIASAIGNPLYMDSVTASQTRLDYAKVCVEIDVVADIPKTIYVVLRDGTICSVWVAIPWMPLKCDACKVFGHAVKGCPKKTKQVWVPKVQASTDAGEVTPFPPVATTRGSVSSAANRKRVVAEVAPPLSVVEPPTPKDTAQSIEQLEDHLVDSVVSAIKIMDAKVVVGMVVEPGTGVGVAKAPSPKKIRAAAAGVAEVLKDLHKKKKAQVDRGKRGGKGNSFTPPT</sequence>
<dbReference type="Proteomes" id="UP001159364">
    <property type="component" value="Linkage Group LG07"/>
</dbReference>
<dbReference type="PANTHER" id="PTHR31286:SF165">
    <property type="entry name" value="DUF4283 DOMAIN-CONTAINING PROTEIN"/>
    <property type="match status" value="1"/>
</dbReference>
<keyword evidence="3" id="KW-1185">Reference proteome</keyword>
<protein>
    <recommendedName>
        <fullName evidence="4">DUF4283 domain-containing protein</fullName>
    </recommendedName>
</protein>
<proteinExistence type="predicted"/>
<evidence type="ECO:0000256" key="1">
    <source>
        <dbReference type="SAM" id="MobiDB-lite"/>
    </source>
</evidence>
<evidence type="ECO:0008006" key="4">
    <source>
        <dbReference type="Google" id="ProtNLM"/>
    </source>
</evidence>
<name>A0AAV8SZZ6_9ROSI</name>
<reference evidence="2 3" key="1">
    <citation type="submission" date="2021-09" db="EMBL/GenBank/DDBJ databases">
        <title>Genomic insights and catalytic innovation underlie evolution of tropane alkaloids biosynthesis.</title>
        <authorList>
            <person name="Wang Y.-J."/>
            <person name="Tian T."/>
            <person name="Huang J.-P."/>
            <person name="Huang S.-X."/>
        </authorList>
    </citation>
    <scope>NUCLEOTIDE SEQUENCE [LARGE SCALE GENOMIC DNA]</scope>
    <source>
        <strain evidence="2">KIB-2018</strain>
        <tissue evidence="2">Leaf</tissue>
    </source>
</reference>
<organism evidence="2 3">
    <name type="scientific">Erythroxylum novogranatense</name>
    <dbReference type="NCBI Taxonomy" id="1862640"/>
    <lineage>
        <taxon>Eukaryota</taxon>
        <taxon>Viridiplantae</taxon>
        <taxon>Streptophyta</taxon>
        <taxon>Embryophyta</taxon>
        <taxon>Tracheophyta</taxon>
        <taxon>Spermatophyta</taxon>
        <taxon>Magnoliopsida</taxon>
        <taxon>eudicotyledons</taxon>
        <taxon>Gunneridae</taxon>
        <taxon>Pentapetalae</taxon>
        <taxon>rosids</taxon>
        <taxon>fabids</taxon>
        <taxon>Malpighiales</taxon>
        <taxon>Erythroxylaceae</taxon>
        <taxon>Erythroxylum</taxon>
    </lineage>
</organism>
<evidence type="ECO:0000313" key="2">
    <source>
        <dbReference type="EMBL" id="KAJ8759633.1"/>
    </source>
</evidence>
<dbReference type="InterPro" id="IPR040256">
    <property type="entry name" value="At4g02000-like"/>
</dbReference>
<accession>A0AAV8SZZ6</accession>
<feature type="region of interest" description="Disordered" evidence="1">
    <location>
        <begin position="214"/>
        <end position="236"/>
    </location>
</feature>
<evidence type="ECO:0000313" key="3">
    <source>
        <dbReference type="Proteomes" id="UP001159364"/>
    </source>
</evidence>
<dbReference type="PANTHER" id="PTHR31286">
    <property type="entry name" value="GLYCINE-RICH CELL WALL STRUCTURAL PROTEIN 1.8-LIKE"/>
    <property type="match status" value="1"/>
</dbReference>
<gene>
    <name evidence="2" type="ORF">K2173_009280</name>
</gene>
<dbReference type="AlphaFoldDB" id="A0AAV8SZZ6"/>